<keyword evidence="3" id="KW-1185">Reference proteome</keyword>
<dbReference type="Proteomes" id="UP001273531">
    <property type="component" value="Unassembled WGS sequence"/>
</dbReference>
<dbReference type="CDD" id="cd06989">
    <property type="entry name" value="cupin_DRT102"/>
    <property type="match status" value="1"/>
</dbReference>
<dbReference type="EMBL" id="JAWJEJ010000002">
    <property type="protein sequence ID" value="MDV3459311.1"/>
    <property type="molecule type" value="Genomic_DNA"/>
</dbReference>
<feature type="signal peptide" evidence="1">
    <location>
        <begin position="1"/>
        <end position="19"/>
    </location>
</feature>
<dbReference type="InterPro" id="IPR011051">
    <property type="entry name" value="RmlC_Cupin_sf"/>
</dbReference>
<organism evidence="2 3">
    <name type="scientific">Sphingomonas agrestis</name>
    <dbReference type="NCBI Taxonomy" id="3080540"/>
    <lineage>
        <taxon>Bacteria</taxon>
        <taxon>Pseudomonadati</taxon>
        <taxon>Pseudomonadota</taxon>
        <taxon>Alphaproteobacteria</taxon>
        <taxon>Sphingomonadales</taxon>
        <taxon>Sphingomonadaceae</taxon>
        <taxon>Sphingomonas</taxon>
    </lineage>
</organism>
<gene>
    <name evidence="2" type="ORF">RZN05_20120</name>
</gene>
<evidence type="ECO:0000313" key="3">
    <source>
        <dbReference type="Proteomes" id="UP001273531"/>
    </source>
</evidence>
<reference evidence="2 3" key="1">
    <citation type="submission" date="2023-10" db="EMBL/GenBank/DDBJ databases">
        <title>Sphingomonas sp. HF-S4 16S ribosomal RNA gene Genome sequencing and assembly.</title>
        <authorList>
            <person name="Lee H."/>
        </authorList>
    </citation>
    <scope>NUCLEOTIDE SEQUENCE [LARGE SCALE GENOMIC DNA]</scope>
    <source>
        <strain evidence="2 3">HF-S4</strain>
    </source>
</reference>
<keyword evidence="1" id="KW-0732">Signal</keyword>
<feature type="chain" id="PRO_5047101478" evidence="1">
    <location>
        <begin position="20"/>
        <end position="152"/>
    </location>
</feature>
<comment type="caution">
    <text evidence="2">The sequence shown here is derived from an EMBL/GenBank/DDBJ whole genome shotgun (WGS) entry which is preliminary data.</text>
</comment>
<protein>
    <submittedName>
        <fullName evidence="2">Cupin domain-containing protein</fullName>
    </submittedName>
</protein>
<sequence>MIRAALALAALLAAAPADREVRLTPGEVAALPQIGAVAGTSGLTGVETRVLSGDPAKPGLFAIEIKVPPNTRIAAHSHKDERTATVVSGMWHFGYGPKADDSLRKPLPPGSFYTEPAGIPHFARTGPEGAHVYITGYGPTDTVYAEPADAGR</sequence>
<evidence type="ECO:0000256" key="1">
    <source>
        <dbReference type="SAM" id="SignalP"/>
    </source>
</evidence>
<evidence type="ECO:0000313" key="2">
    <source>
        <dbReference type="EMBL" id="MDV3459311.1"/>
    </source>
</evidence>
<accession>A0ABU3YD86</accession>
<name>A0ABU3YD86_9SPHN</name>
<proteinExistence type="predicted"/>
<dbReference type="RefSeq" id="WP_317228461.1">
    <property type="nucleotide sequence ID" value="NZ_JAWJEJ010000002.1"/>
</dbReference>
<dbReference type="SUPFAM" id="SSF51182">
    <property type="entry name" value="RmlC-like cupins"/>
    <property type="match status" value="1"/>
</dbReference>
<dbReference type="Gene3D" id="2.60.120.10">
    <property type="entry name" value="Jelly Rolls"/>
    <property type="match status" value="1"/>
</dbReference>
<dbReference type="InterPro" id="IPR014710">
    <property type="entry name" value="RmlC-like_jellyroll"/>
</dbReference>